<keyword evidence="1" id="KW-0720">Serine protease</keyword>
<dbReference type="SUPFAM" id="SSF50494">
    <property type="entry name" value="Trypsin-like serine proteases"/>
    <property type="match status" value="1"/>
</dbReference>
<evidence type="ECO:0000313" key="4">
    <source>
        <dbReference type="Proteomes" id="UP000305524"/>
    </source>
</evidence>
<dbReference type="Pfam" id="PF00089">
    <property type="entry name" value="Trypsin"/>
    <property type="match status" value="1"/>
</dbReference>
<evidence type="ECO:0000313" key="3">
    <source>
        <dbReference type="EMBL" id="TKI80413.1"/>
    </source>
</evidence>
<dbReference type="InterPro" id="IPR001254">
    <property type="entry name" value="Trypsin_dom"/>
</dbReference>
<feature type="domain" description="Peptidase S1" evidence="2">
    <location>
        <begin position="60"/>
        <end position="236"/>
    </location>
</feature>
<gene>
    <name evidence="3" type="ORF">FC701_28410</name>
</gene>
<dbReference type="RefSeq" id="WP_137059127.1">
    <property type="nucleotide sequence ID" value="NZ_SZOD01000912.1"/>
</dbReference>
<keyword evidence="3" id="KW-0645">Protease</keyword>
<name>A0A4V5TRL0_BACMY</name>
<keyword evidence="1" id="KW-0378">Hydrolase</keyword>
<evidence type="ECO:0000256" key="1">
    <source>
        <dbReference type="ARBA" id="ARBA00022825"/>
    </source>
</evidence>
<accession>A0A4V5TRL0</accession>
<feature type="non-terminal residue" evidence="3">
    <location>
        <position position="1"/>
    </location>
</feature>
<dbReference type="Proteomes" id="UP000305524">
    <property type="component" value="Unassembled WGS sequence"/>
</dbReference>
<evidence type="ECO:0000259" key="2">
    <source>
        <dbReference type="Pfam" id="PF00089"/>
    </source>
</evidence>
<sequence length="238" mass="26588">SYPTIFAPEPENCKNIEKANFNICNDALNCAGTQDNRKKLETTDFNVVRITCNELDGINGQWGTGIVIGPNRVLTAAHVTEIQRFCFGDPLIVYQGGNGIGSVAQKYPVASMKIHPSYNRNADNHFEHDLAVLTTTETFTQYKPFSRAPDPLDFKGLTWTGYPSDLVQRDRVFSQWETQHPLYRDNGSLYIYNLHVCAVSEVGQSGSGLITVDNGNVIGILARRMCTRNSFKYSFYAS</sequence>
<dbReference type="EMBL" id="SZOD01000912">
    <property type="protein sequence ID" value="TKI80413.1"/>
    <property type="molecule type" value="Genomic_DNA"/>
</dbReference>
<protein>
    <submittedName>
        <fullName evidence="3">Trypsin-like serine protease</fullName>
    </submittedName>
</protein>
<dbReference type="GO" id="GO:0006508">
    <property type="term" value="P:proteolysis"/>
    <property type="evidence" value="ECO:0007669"/>
    <property type="project" value="UniProtKB-KW"/>
</dbReference>
<proteinExistence type="predicted"/>
<dbReference type="InterPro" id="IPR009003">
    <property type="entry name" value="Peptidase_S1_PA"/>
</dbReference>
<organism evidence="3 4">
    <name type="scientific">Bacillus mycoides</name>
    <dbReference type="NCBI Taxonomy" id="1405"/>
    <lineage>
        <taxon>Bacteria</taxon>
        <taxon>Bacillati</taxon>
        <taxon>Bacillota</taxon>
        <taxon>Bacilli</taxon>
        <taxon>Bacillales</taxon>
        <taxon>Bacillaceae</taxon>
        <taxon>Bacillus</taxon>
        <taxon>Bacillus cereus group</taxon>
    </lineage>
</organism>
<reference evidence="3 4" key="1">
    <citation type="journal article" date="2019" name="Environ. Microbiol.">
        <title>An active ?-lactamase is a part of an orchestrated cell wall stress resistance network of Bacillus subtilis and related rhizosphere species.</title>
        <authorList>
            <person name="Bucher T."/>
            <person name="Keren-Paz A."/>
            <person name="Hausser J."/>
            <person name="Olender T."/>
            <person name="Cytryn E."/>
            <person name="Kolodkin-Gal I."/>
        </authorList>
    </citation>
    <scope>NUCLEOTIDE SEQUENCE [LARGE SCALE GENOMIC DNA]</scope>
    <source>
        <strain evidence="3 4">I186</strain>
    </source>
</reference>
<dbReference type="Gene3D" id="2.40.10.10">
    <property type="entry name" value="Trypsin-like serine proteases"/>
    <property type="match status" value="2"/>
</dbReference>
<dbReference type="InterPro" id="IPR043504">
    <property type="entry name" value="Peptidase_S1_PA_chymotrypsin"/>
</dbReference>
<dbReference type="AlphaFoldDB" id="A0A4V5TRL0"/>
<dbReference type="GO" id="GO:0004252">
    <property type="term" value="F:serine-type endopeptidase activity"/>
    <property type="evidence" value="ECO:0007669"/>
    <property type="project" value="InterPro"/>
</dbReference>
<comment type="caution">
    <text evidence="3">The sequence shown here is derived from an EMBL/GenBank/DDBJ whole genome shotgun (WGS) entry which is preliminary data.</text>
</comment>